<dbReference type="AlphaFoldDB" id="A0A088FCL3"/>
<evidence type="ECO:0000313" key="1">
    <source>
        <dbReference type="EMBL" id="AIM41350.1"/>
    </source>
</evidence>
<accession>A0A088FCL3</accession>
<proteinExistence type="predicted"/>
<organism evidence="1">
    <name type="scientific">Candidatus Magnetobacterium casense</name>
    <dbReference type="NCBI Taxonomy" id="1455061"/>
    <lineage>
        <taxon>Bacteria</taxon>
        <taxon>Pseudomonadati</taxon>
        <taxon>Nitrospirota</taxon>
        <taxon>Thermodesulfovibrionia</taxon>
        <taxon>Thermodesulfovibrionales</taxon>
        <taxon>Candidatus Magnetobacteriaceae</taxon>
        <taxon>Candidatus Magnetobacterium</taxon>
    </lineage>
</organism>
<reference evidence="1" key="1">
    <citation type="journal article" date="2014" name="ISME J.">
        <title>Genomic insights into the uncultured genus 'Candidatus Magnetobacterium' in the phylum Nitrospirae.</title>
        <authorList>
            <person name="Lin W."/>
            <person name="Deng A."/>
            <person name="Wang Z."/>
            <person name="Li Y."/>
            <person name="Wen T."/>
            <person name="Wu L.F."/>
            <person name="Wu M."/>
            <person name="Pan Y."/>
        </authorList>
    </citation>
    <scope>NUCLEOTIDE SEQUENCE</scope>
    <source>
        <strain evidence="1">MYR-1</strain>
    </source>
</reference>
<sequence length="46" mass="5112">MFIISDEGNFAMSLKNISKEVFLMSQRDKTALDMPGYPNFGAVLAL</sequence>
<name>A0A088FCL3_9BACT</name>
<protein>
    <submittedName>
        <fullName evidence="1">Uncharacterized protein</fullName>
    </submittedName>
</protein>
<dbReference type="EMBL" id="KM433674">
    <property type="protein sequence ID" value="AIM41350.1"/>
    <property type="molecule type" value="Genomic_DNA"/>
</dbReference>
<gene>
    <name evidence="1" type="ORF">Mcas_0755</name>
</gene>